<comment type="caution">
    <text evidence="2">The sequence shown here is derived from an EMBL/GenBank/DDBJ whole genome shotgun (WGS) entry which is preliminary data.</text>
</comment>
<evidence type="ECO:0000259" key="1">
    <source>
        <dbReference type="Pfam" id="PF06722"/>
    </source>
</evidence>
<gene>
    <name evidence="2" type="ORF">I7412_13050</name>
</gene>
<evidence type="ECO:0000313" key="2">
    <source>
        <dbReference type="EMBL" id="MBL7628082.1"/>
    </source>
</evidence>
<dbReference type="AlphaFoldDB" id="A0A937UNK6"/>
<keyword evidence="3" id="KW-1185">Reference proteome</keyword>
<dbReference type="EMBL" id="JAEACQ010000169">
    <property type="protein sequence ID" value="MBL7628082.1"/>
    <property type="molecule type" value="Genomic_DNA"/>
</dbReference>
<dbReference type="SUPFAM" id="SSF53756">
    <property type="entry name" value="UDP-Glycosyltransferase/glycogen phosphorylase"/>
    <property type="match status" value="1"/>
</dbReference>
<dbReference type="InterPro" id="IPR050426">
    <property type="entry name" value="Glycosyltransferase_28"/>
</dbReference>
<dbReference type="GO" id="GO:0008194">
    <property type="term" value="F:UDP-glycosyltransferase activity"/>
    <property type="evidence" value="ECO:0007669"/>
    <property type="project" value="InterPro"/>
</dbReference>
<dbReference type="InterPro" id="IPR002213">
    <property type="entry name" value="UDP_glucos_trans"/>
</dbReference>
<accession>A0A937UNK6</accession>
<dbReference type="GO" id="GO:0017000">
    <property type="term" value="P:antibiotic biosynthetic process"/>
    <property type="evidence" value="ECO:0007669"/>
    <property type="project" value="UniProtKB-ARBA"/>
</dbReference>
<name>A0A937UNK6_9ACTN</name>
<reference evidence="2" key="1">
    <citation type="submission" date="2020-12" db="EMBL/GenBank/DDBJ databases">
        <title>Genomic characterization of non-nitrogen-fixing Frankia strains.</title>
        <authorList>
            <person name="Carlos-Shanley C."/>
            <person name="Guerra T."/>
            <person name="Hahn D."/>
        </authorList>
    </citation>
    <scope>NUCLEOTIDE SEQUENCE</scope>
    <source>
        <strain evidence="2">CN6</strain>
    </source>
</reference>
<dbReference type="Proteomes" id="UP000604475">
    <property type="component" value="Unassembled WGS sequence"/>
</dbReference>
<feature type="domain" description="Erythromycin biosynthesis protein CIII-like C-terminal" evidence="1">
    <location>
        <begin position="280"/>
        <end position="379"/>
    </location>
</feature>
<dbReference type="Pfam" id="PF06722">
    <property type="entry name" value="EryCIII-like_C"/>
    <property type="match status" value="1"/>
</dbReference>
<dbReference type="RefSeq" id="WP_203005035.1">
    <property type="nucleotide sequence ID" value="NZ_JADWYU010000230.1"/>
</dbReference>
<protein>
    <submittedName>
        <fullName evidence="2">Glycosyltransferase family 1 protein</fullName>
    </submittedName>
</protein>
<dbReference type="PANTHER" id="PTHR48050:SF13">
    <property type="entry name" value="STEROL 3-BETA-GLUCOSYLTRANSFERASE UGT80A2"/>
    <property type="match status" value="1"/>
</dbReference>
<proteinExistence type="predicted"/>
<dbReference type="GO" id="GO:0016758">
    <property type="term" value="F:hexosyltransferase activity"/>
    <property type="evidence" value="ECO:0007669"/>
    <property type="project" value="UniProtKB-ARBA"/>
</dbReference>
<dbReference type="InterPro" id="IPR010610">
    <property type="entry name" value="EryCIII-like_C"/>
</dbReference>
<dbReference type="CDD" id="cd03784">
    <property type="entry name" value="GT1_Gtf-like"/>
    <property type="match status" value="1"/>
</dbReference>
<dbReference type="PANTHER" id="PTHR48050">
    <property type="entry name" value="STEROL 3-BETA-GLUCOSYLTRANSFERASE"/>
    <property type="match status" value="1"/>
</dbReference>
<sequence>MSTFLFAVPPLTGHITPLVAVADRLGALGHRVAWSGEPTLIRKLAGEDAEVHLCPPGPTDLEARGAGLRGYAAVQFLWEEFLVPLADATHDAVAEAAVGTGADLVVADMQALAGPVAAARLGLPWVTSATTSGSLRDPFAATPKIRQWLDALFADLVERLCPRAVPPLTPATLERSPHLVIAFTTEALAGPADPGGPSIVWAGPAPRQRDPGRGAMLAAAGSGPGGLFPWTWRDPSRPLVIVSLGTVNNRVGGAFLRACCEALRQLGDRVQGIVADPLGVIEQAPDNVLARPYLPISRLLPHAAAVVCHAGHNTVCEALTHDLPLVVAPIRDDQPVIAQQVVDAGAGIRLRFGQATPGLVAAAVTDVLANPRYSRAARGIGSSFRAAGGAAAAAAALVSLAEEQGR</sequence>
<organism evidence="2 3">
    <name type="scientific">Frankia nepalensis</name>
    <dbReference type="NCBI Taxonomy" id="1836974"/>
    <lineage>
        <taxon>Bacteria</taxon>
        <taxon>Bacillati</taxon>
        <taxon>Actinomycetota</taxon>
        <taxon>Actinomycetes</taxon>
        <taxon>Frankiales</taxon>
        <taxon>Frankiaceae</taxon>
        <taxon>Frankia</taxon>
    </lineage>
</organism>
<dbReference type="Gene3D" id="3.40.50.2000">
    <property type="entry name" value="Glycogen Phosphorylase B"/>
    <property type="match status" value="2"/>
</dbReference>
<evidence type="ECO:0000313" key="3">
    <source>
        <dbReference type="Proteomes" id="UP000604475"/>
    </source>
</evidence>